<sequence length="321" mass="36119">MRDVWVFVLCPKYRDFQCFIGKGKWGTILFVGSGIKSSSPRLNWEKVKIKMADLQSKLEHVEKTIGKAYPMYSALLKKRKLKYNGTFCPVDPMKTCPTDQRNLQTVYRFTIDVKPGDFVDVDSALTVEKEVIEDDIVSSIMQEEGSGSESDESVCSDNDRISEIGQYGIGFFGKKIKSISSTNLSCPEHVIEAANVFEKMLQVPVEPTAIFSRWKKLIIHTNRAKDLMVTVFGKCPKEVETEELKRSHDVLKEYYTNGDGKEYEDDNASKMSPGSSAESFPAFTQWVEGKPQKNPQPSNLFQPGFEPGPACFTVRSANCTP</sequence>
<proteinExistence type="predicted"/>
<organism evidence="2 3">
    <name type="scientific">Periplaneta americana</name>
    <name type="common">American cockroach</name>
    <name type="synonym">Blatta americana</name>
    <dbReference type="NCBI Taxonomy" id="6978"/>
    <lineage>
        <taxon>Eukaryota</taxon>
        <taxon>Metazoa</taxon>
        <taxon>Ecdysozoa</taxon>
        <taxon>Arthropoda</taxon>
        <taxon>Hexapoda</taxon>
        <taxon>Insecta</taxon>
        <taxon>Pterygota</taxon>
        <taxon>Neoptera</taxon>
        <taxon>Polyneoptera</taxon>
        <taxon>Dictyoptera</taxon>
        <taxon>Blattodea</taxon>
        <taxon>Blattoidea</taxon>
        <taxon>Blattidae</taxon>
        <taxon>Blattinae</taxon>
        <taxon>Periplaneta</taxon>
    </lineage>
</organism>
<keyword evidence="3" id="KW-1185">Reference proteome</keyword>
<evidence type="ECO:0000256" key="1">
    <source>
        <dbReference type="SAM" id="MobiDB-lite"/>
    </source>
</evidence>
<feature type="region of interest" description="Disordered" evidence="1">
    <location>
        <begin position="257"/>
        <end position="278"/>
    </location>
</feature>
<evidence type="ECO:0000313" key="3">
    <source>
        <dbReference type="Proteomes" id="UP001148838"/>
    </source>
</evidence>
<evidence type="ECO:0000313" key="2">
    <source>
        <dbReference type="EMBL" id="KAJ4446763.1"/>
    </source>
</evidence>
<dbReference type="EMBL" id="JAJSOF020000009">
    <property type="protein sequence ID" value="KAJ4446763.1"/>
    <property type="molecule type" value="Genomic_DNA"/>
</dbReference>
<protein>
    <submittedName>
        <fullName evidence="2">Uncharacterized protein</fullName>
    </submittedName>
</protein>
<name>A0ABQ8TLN8_PERAM</name>
<reference evidence="2 3" key="1">
    <citation type="journal article" date="2022" name="Allergy">
        <title>Genome assembly and annotation of Periplaneta americana reveal a comprehensive cockroach allergen profile.</title>
        <authorList>
            <person name="Wang L."/>
            <person name="Xiong Q."/>
            <person name="Saelim N."/>
            <person name="Wang L."/>
            <person name="Nong W."/>
            <person name="Wan A.T."/>
            <person name="Shi M."/>
            <person name="Liu X."/>
            <person name="Cao Q."/>
            <person name="Hui J.H.L."/>
            <person name="Sookrung N."/>
            <person name="Leung T.F."/>
            <person name="Tungtrongchitr A."/>
            <person name="Tsui S.K.W."/>
        </authorList>
    </citation>
    <scope>NUCLEOTIDE SEQUENCE [LARGE SCALE GENOMIC DNA]</scope>
    <source>
        <strain evidence="2">PWHHKU_190912</strain>
    </source>
</reference>
<dbReference type="Proteomes" id="UP001148838">
    <property type="component" value="Unassembled WGS sequence"/>
</dbReference>
<gene>
    <name evidence="2" type="ORF">ANN_13460</name>
</gene>
<feature type="compositionally biased region" description="Polar residues" evidence="1">
    <location>
        <begin position="269"/>
        <end position="278"/>
    </location>
</feature>
<accession>A0ABQ8TLN8</accession>
<comment type="caution">
    <text evidence="2">The sequence shown here is derived from an EMBL/GenBank/DDBJ whole genome shotgun (WGS) entry which is preliminary data.</text>
</comment>